<protein>
    <submittedName>
        <fullName evidence="1">Uncharacterized protein</fullName>
    </submittedName>
</protein>
<dbReference type="AlphaFoldDB" id="A0A6G1J3M0"/>
<gene>
    <name evidence="1" type="ORF">K458DRAFT_417198</name>
</gene>
<dbReference type="Proteomes" id="UP000799291">
    <property type="component" value="Unassembled WGS sequence"/>
</dbReference>
<dbReference type="OrthoDB" id="4708870at2759"/>
<evidence type="ECO:0000313" key="2">
    <source>
        <dbReference type="Proteomes" id="UP000799291"/>
    </source>
</evidence>
<dbReference type="EMBL" id="MU005579">
    <property type="protein sequence ID" value="KAF2685116.1"/>
    <property type="molecule type" value="Genomic_DNA"/>
</dbReference>
<name>A0A6G1J3M0_9PLEO</name>
<organism evidence="1 2">
    <name type="scientific">Lentithecium fluviatile CBS 122367</name>
    <dbReference type="NCBI Taxonomy" id="1168545"/>
    <lineage>
        <taxon>Eukaryota</taxon>
        <taxon>Fungi</taxon>
        <taxon>Dikarya</taxon>
        <taxon>Ascomycota</taxon>
        <taxon>Pezizomycotina</taxon>
        <taxon>Dothideomycetes</taxon>
        <taxon>Pleosporomycetidae</taxon>
        <taxon>Pleosporales</taxon>
        <taxon>Massarineae</taxon>
        <taxon>Lentitheciaceae</taxon>
        <taxon>Lentithecium</taxon>
    </lineage>
</organism>
<accession>A0A6G1J3M0</accession>
<reference evidence="1" key="1">
    <citation type="journal article" date="2020" name="Stud. Mycol.">
        <title>101 Dothideomycetes genomes: a test case for predicting lifestyles and emergence of pathogens.</title>
        <authorList>
            <person name="Haridas S."/>
            <person name="Albert R."/>
            <person name="Binder M."/>
            <person name="Bloem J."/>
            <person name="Labutti K."/>
            <person name="Salamov A."/>
            <person name="Andreopoulos B."/>
            <person name="Baker S."/>
            <person name="Barry K."/>
            <person name="Bills G."/>
            <person name="Bluhm B."/>
            <person name="Cannon C."/>
            <person name="Castanera R."/>
            <person name="Culley D."/>
            <person name="Daum C."/>
            <person name="Ezra D."/>
            <person name="Gonzalez J."/>
            <person name="Henrissat B."/>
            <person name="Kuo A."/>
            <person name="Liang C."/>
            <person name="Lipzen A."/>
            <person name="Lutzoni F."/>
            <person name="Magnuson J."/>
            <person name="Mondo S."/>
            <person name="Nolan M."/>
            <person name="Ohm R."/>
            <person name="Pangilinan J."/>
            <person name="Park H.-J."/>
            <person name="Ramirez L."/>
            <person name="Alfaro M."/>
            <person name="Sun H."/>
            <person name="Tritt A."/>
            <person name="Yoshinaga Y."/>
            <person name="Zwiers L.-H."/>
            <person name="Turgeon B."/>
            <person name="Goodwin S."/>
            <person name="Spatafora J."/>
            <person name="Crous P."/>
            <person name="Grigoriev I."/>
        </authorList>
    </citation>
    <scope>NUCLEOTIDE SEQUENCE</scope>
    <source>
        <strain evidence="1">CBS 122367</strain>
    </source>
</reference>
<sequence length="387" mass="43831">MGGQAFINVKSDTPIKVPRMLPDVYHKFAGEIATKLETLFDHVTIPREAPGKLDYGDIDFLVEGIRSPNDRDIWNTIKDLLGASLHVPRGGSHSFGIPHPDTSDAFVQVDVELSPGNGTPDSAELFEWTRFMKGDSDLLQIIGVCHRPLGLTCNDRGLHVRVEEIEPYNKKMALIFLTRDPNRAMEFYGLDTSEYRAGFQDENNLFNWVSEGRFFAREIFDGRVEKSNDRSRQNKRAMYRRFVEEYMPAHPEAAKGKGKVWTRQEVLDEALNIFSKHAQYEAMLAEHHAKEDEEALWKQIRDLLPLEGNSLGGALKGLKHWVGFIDGQPYITAQALESTPVWTAAVSPACRPSVMEWVVQNWQEVKALEKKRAKYAKEAATSNASAW</sequence>
<evidence type="ECO:0000313" key="1">
    <source>
        <dbReference type="EMBL" id="KAF2685116.1"/>
    </source>
</evidence>
<proteinExistence type="predicted"/>
<keyword evidence="2" id="KW-1185">Reference proteome</keyword>